<sequence>MLNYLSSVRSRMTLSWQRLKLRFRENRRRYLLRFFWILVAGSLFMIVGVNLFPHPSNKPNTSLNTPNSFGDQGKMVQITKRLYNPESGTAQFDFQVNDDAKDNNNNSFIDFSKVNVDVTATHGGDQLSGTIIQTSTNTLTVQFSHLDKNFTSLEFDFKDKSVNVANVQAPKNVQDAKAHKGTSKEKENGPIIVNRDGVKIDQNLKKKNQKQLAINSYEQKIADQKQLIIDNQQAIKKYQLAIKDQQEKLQVLQNQPDFGQPETKQSQIQSQQDQINSIQINITSASQNIDSAKQTIQQYKDVQKQIESGTFKLLKPKQL</sequence>
<keyword evidence="4" id="KW-1185">Reference proteome</keyword>
<protein>
    <submittedName>
        <fullName evidence="3">Uncharacterized protein</fullName>
    </submittedName>
</protein>
<accession>A0ABM9MPG0</accession>
<keyword evidence="2" id="KW-0812">Transmembrane</keyword>
<comment type="caution">
    <text evidence="3">The sequence shown here is derived from an EMBL/GenBank/DDBJ whole genome shotgun (WGS) entry which is preliminary data.</text>
</comment>
<organism evidence="3 4">
    <name type="scientific">Fructobacillus fructosus</name>
    <dbReference type="NCBI Taxonomy" id="1631"/>
    <lineage>
        <taxon>Bacteria</taxon>
        <taxon>Bacillati</taxon>
        <taxon>Bacillota</taxon>
        <taxon>Bacilli</taxon>
        <taxon>Lactobacillales</taxon>
        <taxon>Lactobacillaceae</taxon>
        <taxon>Fructobacillus</taxon>
    </lineage>
</organism>
<name>A0ABM9MPG0_9LACO</name>
<proteinExistence type="predicted"/>
<feature type="coiled-coil region" evidence="1">
    <location>
        <begin position="207"/>
        <end position="302"/>
    </location>
</feature>
<dbReference type="Proteomes" id="UP001314261">
    <property type="component" value="Unassembled WGS sequence"/>
</dbReference>
<evidence type="ECO:0000313" key="4">
    <source>
        <dbReference type="Proteomes" id="UP001314261"/>
    </source>
</evidence>
<keyword evidence="1" id="KW-0175">Coiled coil</keyword>
<gene>
    <name evidence="3" type="ORF">R54839_PPFHFPJH_00379</name>
</gene>
<evidence type="ECO:0000256" key="2">
    <source>
        <dbReference type="SAM" id="Phobius"/>
    </source>
</evidence>
<dbReference type="EMBL" id="CAUZLR010000001">
    <property type="protein sequence ID" value="CAK1229925.1"/>
    <property type="molecule type" value="Genomic_DNA"/>
</dbReference>
<dbReference type="RefSeq" id="WP_187753360.1">
    <property type="nucleotide sequence ID" value="NZ_CAUZLR010000001.1"/>
</dbReference>
<evidence type="ECO:0000256" key="1">
    <source>
        <dbReference type="SAM" id="Coils"/>
    </source>
</evidence>
<keyword evidence="2" id="KW-1133">Transmembrane helix</keyword>
<feature type="transmembrane region" description="Helical" evidence="2">
    <location>
        <begin position="30"/>
        <end position="52"/>
    </location>
</feature>
<reference evidence="3 4" key="1">
    <citation type="submission" date="2023-10" db="EMBL/GenBank/DDBJ databases">
        <authorList>
            <person name="Botero Cardona J."/>
        </authorList>
    </citation>
    <scope>NUCLEOTIDE SEQUENCE [LARGE SCALE GENOMIC DNA]</scope>
    <source>
        <strain evidence="3 4">R-54839</strain>
    </source>
</reference>
<keyword evidence="2" id="KW-0472">Membrane</keyword>
<evidence type="ECO:0000313" key="3">
    <source>
        <dbReference type="EMBL" id="CAK1229925.1"/>
    </source>
</evidence>